<dbReference type="PANTHER" id="PTHR43605:SF10">
    <property type="entry name" value="ACYL-COA SYNTHETASE MEDIUM CHAIN FAMILY MEMBER 3"/>
    <property type="match status" value="1"/>
</dbReference>
<keyword evidence="7" id="KW-0032">Aminotransferase</keyword>
<dbReference type="Pfam" id="PF00501">
    <property type="entry name" value="AMP-binding"/>
    <property type="match status" value="1"/>
</dbReference>
<accession>A0A2W2AC18</accession>
<dbReference type="InterPro" id="IPR051087">
    <property type="entry name" value="Mitochondrial_ACSM"/>
</dbReference>
<evidence type="ECO:0000259" key="5">
    <source>
        <dbReference type="Pfam" id="PF00501"/>
    </source>
</evidence>
<dbReference type="Proteomes" id="UP000248745">
    <property type="component" value="Unassembled WGS sequence"/>
</dbReference>
<dbReference type="PANTHER" id="PTHR43605">
    <property type="entry name" value="ACYL-COENZYME A SYNTHETASE"/>
    <property type="match status" value="1"/>
</dbReference>
<dbReference type="OrthoDB" id="9778383at2"/>
<gene>
    <name evidence="7" type="ORF">DN068_11175</name>
</gene>
<feature type="domain" description="AMP-dependent synthetase/ligase" evidence="5">
    <location>
        <begin position="58"/>
        <end position="399"/>
    </location>
</feature>
<evidence type="ECO:0000256" key="4">
    <source>
        <dbReference type="ARBA" id="ARBA00022840"/>
    </source>
</evidence>
<dbReference type="Pfam" id="PF13193">
    <property type="entry name" value="AMP-binding_C"/>
    <property type="match status" value="1"/>
</dbReference>
<evidence type="ECO:0000256" key="2">
    <source>
        <dbReference type="ARBA" id="ARBA00022598"/>
    </source>
</evidence>
<proteinExistence type="inferred from homology"/>
<evidence type="ECO:0000259" key="6">
    <source>
        <dbReference type="Pfam" id="PF13193"/>
    </source>
</evidence>
<evidence type="ECO:0000313" key="7">
    <source>
        <dbReference type="EMBL" id="PZF72965.1"/>
    </source>
</evidence>
<dbReference type="RefSeq" id="WP_110998997.1">
    <property type="nucleotide sequence ID" value="NZ_QKTW01000016.1"/>
</dbReference>
<dbReference type="Gene3D" id="3.30.300.30">
    <property type="match status" value="1"/>
</dbReference>
<feature type="domain" description="AMP-binding enzyme C-terminal" evidence="6">
    <location>
        <begin position="461"/>
        <end position="539"/>
    </location>
</feature>
<keyword evidence="4" id="KW-0067">ATP-binding</keyword>
<keyword evidence="8" id="KW-1185">Reference proteome</keyword>
<dbReference type="GO" id="GO:0006637">
    <property type="term" value="P:acyl-CoA metabolic process"/>
    <property type="evidence" value="ECO:0007669"/>
    <property type="project" value="TreeGrafter"/>
</dbReference>
<dbReference type="InterPro" id="IPR000873">
    <property type="entry name" value="AMP-dep_synth/lig_dom"/>
</dbReference>
<evidence type="ECO:0000256" key="1">
    <source>
        <dbReference type="ARBA" id="ARBA00006432"/>
    </source>
</evidence>
<keyword evidence="7" id="KW-0808">Transferase</keyword>
<keyword evidence="2" id="KW-0436">Ligase</keyword>
<comment type="similarity">
    <text evidence="1">Belongs to the ATP-dependent AMP-binding enzyme family.</text>
</comment>
<name>A0A2W2AC18_9BACT</name>
<protein>
    <submittedName>
        <fullName evidence="7">Branched-chain amino acid aminotransferase</fullName>
    </submittedName>
</protein>
<dbReference type="GO" id="GO:0015645">
    <property type="term" value="F:fatty acid ligase activity"/>
    <property type="evidence" value="ECO:0007669"/>
    <property type="project" value="TreeGrafter"/>
</dbReference>
<dbReference type="SUPFAM" id="SSF56801">
    <property type="entry name" value="Acetyl-CoA synthetase-like"/>
    <property type="match status" value="1"/>
</dbReference>
<evidence type="ECO:0000313" key="8">
    <source>
        <dbReference type="Proteomes" id="UP000248745"/>
    </source>
</evidence>
<dbReference type="InterPro" id="IPR025110">
    <property type="entry name" value="AMP-bd_C"/>
</dbReference>
<dbReference type="InterPro" id="IPR045851">
    <property type="entry name" value="AMP-bd_C_sf"/>
</dbReference>
<dbReference type="GO" id="GO:0005524">
    <property type="term" value="F:ATP binding"/>
    <property type="evidence" value="ECO:0007669"/>
    <property type="project" value="UniProtKB-KW"/>
</dbReference>
<dbReference type="GO" id="GO:0004321">
    <property type="term" value="F:fatty-acyl-CoA synthase activity"/>
    <property type="evidence" value="ECO:0007669"/>
    <property type="project" value="TreeGrafter"/>
</dbReference>
<dbReference type="InterPro" id="IPR042099">
    <property type="entry name" value="ANL_N_sf"/>
</dbReference>
<organism evidence="7 8">
    <name type="scientific">Taibaiella soli</name>
    <dbReference type="NCBI Taxonomy" id="1649169"/>
    <lineage>
        <taxon>Bacteria</taxon>
        <taxon>Pseudomonadati</taxon>
        <taxon>Bacteroidota</taxon>
        <taxon>Chitinophagia</taxon>
        <taxon>Chitinophagales</taxon>
        <taxon>Chitinophagaceae</taxon>
        <taxon>Taibaiella</taxon>
    </lineage>
</organism>
<dbReference type="Gene3D" id="3.40.50.12780">
    <property type="entry name" value="N-terminal domain of ligase-like"/>
    <property type="match status" value="1"/>
</dbReference>
<comment type="caution">
    <text evidence="7">The sequence shown here is derived from an EMBL/GenBank/DDBJ whole genome shotgun (WGS) entry which is preliminary data.</text>
</comment>
<reference evidence="7 8" key="1">
    <citation type="submission" date="2018-06" db="EMBL/GenBank/DDBJ databases">
        <title>Mucibacter soli gen. nov., sp. nov., a new member of the family Chitinophagaceae producing mucin.</title>
        <authorList>
            <person name="Kim M.-K."/>
            <person name="Park S."/>
            <person name="Kim T.-S."/>
            <person name="Joung Y."/>
            <person name="Han J.-H."/>
            <person name="Kim S.B."/>
        </authorList>
    </citation>
    <scope>NUCLEOTIDE SEQUENCE [LARGE SCALE GENOMIC DNA]</scope>
    <source>
        <strain evidence="7 8">R1-15</strain>
    </source>
</reference>
<dbReference type="AlphaFoldDB" id="A0A2W2AC18"/>
<sequence length="567" mass="63938">MSFRESFTAIIEAIEARHYDTLNSFSYEVPEQFNWVRDVFESVHLPKHSGKPMLELVKEDQGTITLTYDDAARRCNQLLNYMRANLVEKGDVVFVMCGLDESLWVSYLSIIKGGFVMIPAAGILSEDDIAYRFEKANPKAIITDKENFPKIEKALAKYGKDVPVKILLDVSHPGWQNISVIDTGSTIAEAADTRADDILFWFFTSGTTGFPKVVAHTHSSYLLGHLSTAAWIGLKPEDKHYNISQPGWAKFAWSCFFAPLNVGATIFCYRQRDRFVASEHLKAIQTHKITTLCAPPTALRLLIQEDLTAYDFSGLRECVSAGEPLNPEVMEAWKSGTGLLLRDGYGQTESTCMVYNLPGDKIKFGSMGRPSFLYDIVIADDEGNEMPLHEEGQIAVRMHEGKFNGIFKEYVGDLAKRAEVFKHGLYYTGDKAYKDEDGYVWFVGRNDDVIKSSDYRVGPFEVESVLLEAGHILESAVVGSPHPIKGYEIKAFVVLKAGVEKTEELAHEIFRYCRQHMAPYKTPRIIEFVDELPKTISGKIKRVELRALEAYKKAAGEHGQHEYHMHK</sequence>
<keyword evidence="3" id="KW-0547">Nucleotide-binding</keyword>
<dbReference type="GO" id="GO:0008483">
    <property type="term" value="F:transaminase activity"/>
    <property type="evidence" value="ECO:0007669"/>
    <property type="project" value="UniProtKB-KW"/>
</dbReference>
<dbReference type="EMBL" id="QKTW01000016">
    <property type="protein sequence ID" value="PZF72965.1"/>
    <property type="molecule type" value="Genomic_DNA"/>
</dbReference>
<dbReference type="GO" id="GO:0016405">
    <property type="term" value="F:CoA-ligase activity"/>
    <property type="evidence" value="ECO:0007669"/>
    <property type="project" value="UniProtKB-ARBA"/>
</dbReference>
<dbReference type="GO" id="GO:0006633">
    <property type="term" value="P:fatty acid biosynthetic process"/>
    <property type="evidence" value="ECO:0007669"/>
    <property type="project" value="TreeGrafter"/>
</dbReference>
<evidence type="ECO:0000256" key="3">
    <source>
        <dbReference type="ARBA" id="ARBA00022741"/>
    </source>
</evidence>